<dbReference type="PANTHER" id="PTHR11538:SF40">
    <property type="entry name" value="PHENYLALANINE--TRNA LIGASE ALPHA SUBUNIT"/>
    <property type="match status" value="1"/>
</dbReference>
<evidence type="ECO:0000256" key="2">
    <source>
        <dbReference type="ARBA" id="ARBA00004496"/>
    </source>
</evidence>
<evidence type="ECO:0000256" key="9">
    <source>
        <dbReference type="ARBA" id="ARBA00022840"/>
    </source>
</evidence>
<evidence type="ECO:0000256" key="13">
    <source>
        <dbReference type="ARBA" id="ARBA00030612"/>
    </source>
</evidence>
<dbReference type="Proteomes" id="UP000050795">
    <property type="component" value="Unassembled WGS sequence"/>
</dbReference>
<dbReference type="Gene3D" id="3.30.930.10">
    <property type="entry name" value="Bira Bifunctional Protein, Domain 2"/>
    <property type="match status" value="1"/>
</dbReference>
<keyword evidence="6" id="KW-0436">Ligase</keyword>
<evidence type="ECO:0000256" key="5">
    <source>
        <dbReference type="ARBA" id="ARBA00022490"/>
    </source>
</evidence>
<keyword evidence="7" id="KW-0479">Metal-binding</keyword>
<evidence type="ECO:0000256" key="11">
    <source>
        <dbReference type="ARBA" id="ARBA00022917"/>
    </source>
</evidence>
<dbReference type="PROSITE" id="PS50862">
    <property type="entry name" value="AA_TRNA_LIGASE_II"/>
    <property type="match status" value="1"/>
</dbReference>
<sequence>MNHQSTPPAEKLSNTRFDLEKLNNKAVILMDIQSAILHELDITNEFRSDVLASKLGVDHQVIVGGIKSLENYNGIIKCENITEVLLLLTEEGEEILNNGSHEYRVYCAVPGSGVAQSDILKIFPSAKIGISKALALKWIKLTKTEDGTPYLYRLIPEVNDDVQQLLSEVKQSTCSLSDNDKSQLKKRKLVNESKRTLYLVRQGPAFSTNLSAEETDLSSDLLSSGEWQTARFKAYNFDALGATLPSGHLHPLLCVRAEFCRILCDMGFSEMPTNNYVESSFWNFDSLFQPQQHPARDAHDTFFVSDPMFTDVNKTVDASYVDKVRTVHTQGAFGSRGYQSNWSMKEAEKNVLRTHTTAVSARMLYALAKKTPFTPAKYYSIDRVFRNENLDATHLAEFHQVEGVVADFGLGLSHLKAVIRTFFAKLGLHQLRFKPAYNPYTEPSMEVFSYHPGLKKWIEIGNSGLFRPEMLRPMGLPEGLSVLGWGLSLERPTMIRYGYKNIRDLVGPKIDLNMIYKTPLCRMDKF</sequence>
<dbReference type="CDD" id="cd00496">
    <property type="entry name" value="PheRS_alpha_core"/>
    <property type="match status" value="1"/>
</dbReference>
<dbReference type="GO" id="GO:0005829">
    <property type="term" value="C:cytosol"/>
    <property type="evidence" value="ECO:0007669"/>
    <property type="project" value="TreeGrafter"/>
</dbReference>
<dbReference type="Pfam" id="PF18553">
    <property type="entry name" value="PheRS_DBD3"/>
    <property type="match status" value="1"/>
</dbReference>
<keyword evidence="15" id="KW-1185">Reference proteome</keyword>
<keyword evidence="11" id="KW-0648">Protein biosynthesis</keyword>
<evidence type="ECO:0000313" key="16">
    <source>
        <dbReference type="WBParaSite" id="TREG1_113670.1"/>
    </source>
</evidence>
<dbReference type="SUPFAM" id="SSF55681">
    <property type="entry name" value="Class II aaRS and biotin synthetases"/>
    <property type="match status" value="1"/>
</dbReference>
<comment type="subcellular location">
    <subcellularLocation>
        <location evidence="2">Cytoplasm</location>
    </subcellularLocation>
</comment>
<evidence type="ECO:0000256" key="7">
    <source>
        <dbReference type="ARBA" id="ARBA00022723"/>
    </source>
</evidence>
<dbReference type="EC" id="6.1.1.20" evidence="4"/>
<comment type="cofactor">
    <cofactor evidence="1">
        <name>Mg(2+)</name>
        <dbReference type="ChEBI" id="CHEBI:18420"/>
    </cofactor>
</comment>
<dbReference type="Gene3D" id="1.10.10.2330">
    <property type="match status" value="1"/>
</dbReference>
<dbReference type="GO" id="GO:0004826">
    <property type="term" value="F:phenylalanine-tRNA ligase activity"/>
    <property type="evidence" value="ECO:0007669"/>
    <property type="project" value="UniProtKB-EC"/>
</dbReference>
<keyword evidence="10" id="KW-0460">Magnesium</keyword>
<dbReference type="InterPro" id="IPR006195">
    <property type="entry name" value="aa-tRNA-synth_II"/>
</dbReference>
<keyword evidence="5" id="KW-0963">Cytoplasm</keyword>
<evidence type="ECO:0000256" key="4">
    <source>
        <dbReference type="ARBA" id="ARBA00012814"/>
    </source>
</evidence>
<evidence type="ECO:0000256" key="8">
    <source>
        <dbReference type="ARBA" id="ARBA00022741"/>
    </source>
</evidence>
<dbReference type="InterPro" id="IPR040724">
    <property type="entry name" value="PheRS_DBD1"/>
</dbReference>
<keyword evidence="9" id="KW-0067">ATP-binding</keyword>
<dbReference type="GO" id="GO:0009328">
    <property type="term" value="C:phenylalanine-tRNA ligase complex"/>
    <property type="evidence" value="ECO:0007669"/>
    <property type="project" value="TreeGrafter"/>
</dbReference>
<comment type="similarity">
    <text evidence="3">Belongs to the class-II aminoacyl-tRNA synthetase family. Phe-tRNA synthetase alpha subunit type 2 subfamily.</text>
</comment>
<dbReference type="GO" id="GO:0005524">
    <property type="term" value="F:ATP binding"/>
    <property type="evidence" value="ECO:0007669"/>
    <property type="project" value="UniProtKB-KW"/>
</dbReference>
<reference evidence="16" key="2">
    <citation type="submission" date="2023-11" db="UniProtKB">
        <authorList>
            <consortium name="WormBaseParasite"/>
        </authorList>
    </citation>
    <scope>IDENTIFICATION</scope>
</reference>
<dbReference type="NCBIfam" id="NF003210">
    <property type="entry name" value="PRK04172.1"/>
    <property type="match status" value="1"/>
</dbReference>
<keyword evidence="12" id="KW-0030">Aminoacyl-tRNA synthetase</keyword>
<accession>A0AA85IUT8</accession>
<dbReference type="InterPro" id="IPR040725">
    <property type="entry name" value="PheRS_DBD3"/>
</dbReference>
<dbReference type="InterPro" id="IPR004529">
    <property type="entry name" value="Phe-tRNA-synth_IIc_asu"/>
</dbReference>
<dbReference type="InterPro" id="IPR045864">
    <property type="entry name" value="aa-tRNA-synth_II/BPL/LPL"/>
</dbReference>
<proteinExistence type="inferred from homology"/>
<dbReference type="AlphaFoldDB" id="A0AA85IUT8"/>
<evidence type="ECO:0000256" key="6">
    <source>
        <dbReference type="ARBA" id="ARBA00022598"/>
    </source>
</evidence>
<dbReference type="Gene3D" id="3.30.1370.240">
    <property type="match status" value="1"/>
</dbReference>
<evidence type="ECO:0000256" key="1">
    <source>
        <dbReference type="ARBA" id="ARBA00001946"/>
    </source>
</evidence>
<protein>
    <recommendedName>
        <fullName evidence="4">phenylalanine--tRNA ligase</fullName>
        <ecNumber evidence="4">6.1.1.20</ecNumber>
    </recommendedName>
    <alternativeName>
        <fullName evidence="13">Phenylalanyl-tRNA synthetase alpha subunit</fullName>
    </alternativeName>
</protein>
<dbReference type="NCBIfam" id="TIGR00468">
    <property type="entry name" value="pheS"/>
    <property type="match status" value="1"/>
</dbReference>
<feature type="domain" description="Aminoacyl-transfer RNA synthetases class-II family profile" evidence="14">
    <location>
        <begin position="304"/>
        <end position="508"/>
    </location>
</feature>
<dbReference type="GO" id="GO:0046872">
    <property type="term" value="F:metal ion binding"/>
    <property type="evidence" value="ECO:0007669"/>
    <property type="project" value="UniProtKB-KW"/>
</dbReference>
<dbReference type="PANTHER" id="PTHR11538">
    <property type="entry name" value="PHENYLALANYL-TRNA SYNTHETASE"/>
    <property type="match status" value="1"/>
</dbReference>
<evidence type="ECO:0000259" key="14">
    <source>
        <dbReference type="PROSITE" id="PS50862"/>
    </source>
</evidence>
<evidence type="ECO:0000256" key="12">
    <source>
        <dbReference type="ARBA" id="ARBA00023146"/>
    </source>
</evidence>
<dbReference type="GO" id="GO:0006432">
    <property type="term" value="P:phenylalanyl-tRNA aminoacylation"/>
    <property type="evidence" value="ECO:0007669"/>
    <property type="project" value="InterPro"/>
</dbReference>
<name>A0AA85IUT8_TRIRE</name>
<evidence type="ECO:0000313" key="15">
    <source>
        <dbReference type="Proteomes" id="UP000050795"/>
    </source>
</evidence>
<reference evidence="15" key="1">
    <citation type="submission" date="2022-06" db="EMBL/GenBank/DDBJ databases">
        <authorList>
            <person name="Berger JAMES D."/>
            <person name="Berger JAMES D."/>
        </authorList>
    </citation>
    <scope>NUCLEOTIDE SEQUENCE [LARGE SCALE GENOMIC DNA]</scope>
</reference>
<keyword evidence="8" id="KW-0547">Nucleotide-binding</keyword>
<dbReference type="InterPro" id="IPR002319">
    <property type="entry name" value="Phenylalanyl-tRNA_Synthase"/>
</dbReference>
<evidence type="ECO:0000256" key="3">
    <source>
        <dbReference type="ARBA" id="ARBA00006703"/>
    </source>
</evidence>
<evidence type="ECO:0000256" key="10">
    <source>
        <dbReference type="ARBA" id="ARBA00022842"/>
    </source>
</evidence>
<dbReference type="Pfam" id="PF18552">
    <property type="entry name" value="PheRS_DBD1"/>
    <property type="match status" value="1"/>
</dbReference>
<dbReference type="Gene3D" id="1.10.10.2320">
    <property type="match status" value="1"/>
</dbReference>
<dbReference type="FunFam" id="3.30.930.10:FF:000178">
    <property type="entry name" value="Phenylalanyl-tRNA synthetase subunit alpha"/>
    <property type="match status" value="1"/>
</dbReference>
<dbReference type="Pfam" id="PF01409">
    <property type="entry name" value="tRNA-synt_2d"/>
    <property type="match status" value="1"/>
</dbReference>
<dbReference type="GO" id="GO:0000049">
    <property type="term" value="F:tRNA binding"/>
    <property type="evidence" value="ECO:0007669"/>
    <property type="project" value="InterPro"/>
</dbReference>
<organism evidence="15 16">
    <name type="scientific">Trichobilharzia regenti</name>
    <name type="common">Nasal bird schistosome</name>
    <dbReference type="NCBI Taxonomy" id="157069"/>
    <lineage>
        <taxon>Eukaryota</taxon>
        <taxon>Metazoa</taxon>
        <taxon>Spiralia</taxon>
        <taxon>Lophotrochozoa</taxon>
        <taxon>Platyhelminthes</taxon>
        <taxon>Trematoda</taxon>
        <taxon>Digenea</taxon>
        <taxon>Strigeidida</taxon>
        <taxon>Schistosomatoidea</taxon>
        <taxon>Schistosomatidae</taxon>
        <taxon>Trichobilharzia</taxon>
    </lineage>
</organism>
<dbReference type="WBParaSite" id="TREG1_113670.1">
    <property type="protein sequence ID" value="TREG1_113670.1"/>
    <property type="gene ID" value="TREG1_113670"/>
</dbReference>